<sequence length="106" mass="12619">MTMAMKKKEEEKKREVEKVRDCRHPSVLFLDFPVEDEETISLLMRKEAHCMTEVEYSGIYRSLGLNAEARQSAIRWMLKVEDKVEHIFEALMIQRMELLVLSTLDW</sequence>
<keyword evidence="2" id="KW-1185">Reference proteome</keyword>
<evidence type="ECO:0000313" key="2">
    <source>
        <dbReference type="Proteomes" id="UP001497444"/>
    </source>
</evidence>
<organism evidence="1 2">
    <name type="scientific">Sphagnum jensenii</name>
    <dbReference type="NCBI Taxonomy" id="128206"/>
    <lineage>
        <taxon>Eukaryota</taxon>
        <taxon>Viridiplantae</taxon>
        <taxon>Streptophyta</taxon>
        <taxon>Embryophyta</taxon>
        <taxon>Bryophyta</taxon>
        <taxon>Sphagnophytina</taxon>
        <taxon>Sphagnopsida</taxon>
        <taxon>Sphagnales</taxon>
        <taxon>Sphagnaceae</taxon>
        <taxon>Sphagnum</taxon>
    </lineage>
</organism>
<evidence type="ECO:0000313" key="1">
    <source>
        <dbReference type="EMBL" id="CAK9255003.1"/>
    </source>
</evidence>
<accession>A0ABP0VKM5</accession>
<gene>
    <name evidence="1" type="ORF">CSSPJE1EN1_LOCUS481</name>
</gene>
<dbReference type="Proteomes" id="UP001497444">
    <property type="component" value="Chromosome 1"/>
</dbReference>
<name>A0ABP0VKM5_9BRYO</name>
<reference evidence="1 2" key="1">
    <citation type="submission" date="2024-02" db="EMBL/GenBank/DDBJ databases">
        <authorList>
            <consortium name="ELIXIR-Norway"/>
            <consortium name="Elixir Norway"/>
        </authorList>
    </citation>
    <scope>NUCLEOTIDE SEQUENCE [LARGE SCALE GENOMIC DNA]</scope>
</reference>
<dbReference type="EMBL" id="OZ020096">
    <property type="protein sequence ID" value="CAK9255003.1"/>
    <property type="molecule type" value="Genomic_DNA"/>
</dbReference>
<proteinExistence type="predicted"/>
<protein>
    <submittedName>
        <fullName evidence="1">Uncharacterized protein</fullName>
    </submittedName>
</protein>